<keyword evidence="4" id="KW-1185">Reference proteome</keyword>
<name>A0A0A6PF16_9GAMM</name>
<protein>
    <recommendedName>
        <fullName evidence="2">CobN/magnesium chelatase domain-containing protein</fullName>
    </recommendedName>
</protein>
<dbReference type="Proteomes" id="UP000030428">
    <property type="component" value="Unassembled WGS sequence"/>
</dbReference>
<reference evidence="3 4" key="1">
    <citation type="journal article" date="2016" name="Front. Microbiol.">
        <title>Single-Cell (Meta-)Genomics of a Dimorphic Candidatus Thiomargarita nelsonii Reveals Genomic Plasticity.</title>
        <authorList>
            <person name="Flood B.E."/>
            <person name="Fliss P."/>
            <person name="Jones D.S."/>
            <person name="Dick G.J."/>
            <person name="Jain S."/>
            <person name="Kaster A.K."/>
            <person name="Winkel M."/>
            <person name="Mussmann M."/>
            <person name="Bailey J."/>
        </authorList>
    </citation>
    <scope>NUCLEOTIDE SEQUENCE [LARGE SCALE GENOMIC DNA]</scope>
    <source>
        <strain evidence="3">Hydrate Ridge</strain>
    </source>
</reference>
<feature type="signal peptide" evidence="1">
    <location>
        <begin position="1"/>
        <end position="19"/>
    </location>
</feature>
<accession>A0A0A6PF16</accession>
<keyword evidence="1" id="KW-0732">Signal</keyword>
<evidence type="ECO:0000313" key="3">
    <source>
        <dbReference type="EMBL" id="KHD09345.2"/>
    </source>
</evidence>
<organism evidence="3 4">
    <name type="scientific">Candidatus Thiomargarita nelsonii</name>
    <dbReference type="NCBI Taxonomy" id="1003181"/>
    <lineage>
        <taxon>Bacteria</taxon>
        <taxon>Pseudomonadati</taxon>
        <taxon>Pseudomonadota</taxon>
        <taxon>Gammaproteobacteria</taxon>
        <taxon>Thiotrichales</taxon>
        <taxon>Thiotrichaceae</taxon>
        <taxon>Thiomargarita</taxon>
    </lineage>
</organism>
<comment type="caution">
    <text evidence="3">The sequence shown here is derived from an EMBL/GenBank/DDBJ whole genome shotgun (WGS) entry which is preliminary data.</text>
</comment>
<dbReference type="Pfam" id="PF02514">
    <property type="entry name" value="CobN-Mg_chel"/>
    <property type="match status" value="1"/>
</dbReference>
<proteinExistence type="predicted"/>
<feature type="chain" id="PRO_5020031346" description="CobN/magnesium chelatase domain-containing protein" evidence="1">
    <location>
        <begin position="20"/>
        <end position="378"/>
    </location>
</feature>
<dbReference type="AlphaFoldDB" id="A0A0A6PF16"/>
<evidence type="ECO:0000256" key="1">
    <source>
        <dbReference type="SAM" id="SignalP"/>
    </source>
</evidence>
<gene>
    <name evidence="3" type="ORF">PN36_24735</name>
</gene>
<dbReference type="EMBL" id="JSZA02000131">
    <property type="protein sequence ID" value="KHD09345.2"/>
    <property type="molecule type" value="Genomic_DNA"/>
</dbReference>
<dbReference type="PANTHER" id="PTHR44119">
    <property type="entry name" value="MAGNESIUM-CHELATASE SUBUNIT CHLH, CHLOROPLASTIC"/>
    <property type="match status" value="1"/>
</dbReference>
<evidence type="ECO:0000259" key="2">
    <source>
        <dbReference type="Pfam" id="PF02514"/>
    </source>
</evidence>
<sequence length="378" mass="42963">MTKFTRLLLILLYSSSSMALPEPAHVLFIATDHVSEAKLRNLKAMATDITLDYKHLRDLPKDTPLSDIVGQADLVVFDSVNANEAKRRFAHFAPQVAALSAQTRFLAIRWPQGESLRAGLSAEQAQRLHDYYWHGGQENFRRLLAYISHDIFALGGTQVKAPIQYPELGIYHPDYSGRIFAKLDEYLDWQATRGLVRTKAIIGISLHQDILSSDLTQIADAMIRQIELRDEIPLAFYFSNGKKAPDYVNWLQHNNKPIIDVLINTRVIHWAEKRRAEFERLGVPVIQTLNYPGTEDEWRQDVGGIPANFIPFYFTFSEIAGVSDPITVGVDGVSPIEAQIKLLVAKAVRLAHLRRLPNREKRVNNSVDYYYLIVCQII</sequence>
<evidence type="ECO:0000313" key="4">
    <source>
        <dbReference type="Proteomes" id="UP000030428"/>
    </source>
</evidence>
<feature type="domain" description="CobN/magnesium chelatase" evidence="2">
    <location>
        <begin position="129"/>
        <end position="363"/>
    </location>
</feature>
<dbReference type="InterPro" id="IPR003672">
    <property type="entry name" value="CobN/Mg_chltase"/>
</dbReference>
<dbReference type="PANTHER" id="PTHR44119:SF4">
    <property type="entry name" value="AEROBIC COBALTOCHELATASE SUBUNIT COBN"/>
    <property type="match status" value="1"/>
</dbReference>